<name>A0A9N7VTR6_PLEPL</name>
<dbReference type="EMBL" id="CADEAL010004419">
    <property type="protein sequence ID" value="CAB1459142.1"/>
    <property type="molecule type" value="Genomic_DNA"/>
</dbReference>
<organism evidence="1 2">
    <name type="scientific">Pleuronectes platessa</name>
    <name type="common">European plaice</name>
    <dbReference type="NCBI Taxonomy" id="8262"/>
    <lineage>
        <taxon>Eukaryota</taxon>
        <taxon>Metazoa</taxon>
        <taxon>Chordata</taxon>
        <taxon>Craniata</taxon>
        <taxon>Vertebrata</taxon>
        <taxon>Euteleostomi</taxon>
        <taxon>Actinopterygii</taxon>
        <taxon>Neopterygii</taxon>
        <taxon>Teleostei</taxon>
        <taxon>Neoteleostei</taxon>
        <taxon>Acanthomorphata</taxon>
        <taxon>Carangaria</taxon>
        <taxon>Pleuronectiformes</taxon>
        <taxon>Pleuronectoidei</taxon>
        <taxon>Pleuronectidae</taxon>
        <taxon>Pleuronectes</taxon>
    </lineage>
</organism>
<comment type="caution">
    <text evidence="1">The sequence shown here is derived from an EMBL/GenBank/DDBJ whole genome shotgun (WGS) entry which is preliminary data.</text>
</comment>
<dbReference type="Proteomes" id="UP001153269">
    <property type="component" value="Unassembled WGS sequence"/>
</dbReference>
<sequence length="122" mass="13517">MAASVKRTCSRSPLADAQRLLSTSHTSEEGNKYAEGFMGYSIAGRTGGRDCINVQPESHRTEEEQTHRPMRVLSAHLLEGTLQSRRRETLTTCHVFKDTKQLNGGGVCGRTVPVWRPLPHVS</sequence>
<protein>
    <submittedName>
        <fullName evidence="1">Uncharacterized protein</fullName>
    </submittedName>
</protein>
<reference evidence="1" key="1">
    <citation type="submission" date="2020-03" db="EMBL/GenBank/DDBJ databases">
        <authorList>
            <person name="Weist P."/>
        </authorList>
    </citation>
    <scope>NUCLEOTIDE SEQUENCE</scope>
</reference>
<gene>
    <name evidence="1" type="ORF">PLEPLA_LOCUS46978</name>
</gene>
<dbReference type="AlphaFoldDB" id="A0A9N7VTR6"/>
<accession>A0A9N7VTR6</accession>
<evidence type="ECO:0000313" key="1">
    <source>
        <dbReference type="EMBL" id="CAB1459142.1"/>
    </source>
</evidence>
<proteinExistence type="predicted"/>
<evidence type="ECO:0000313" key="2">
    <source>
        <dbReference type="Proteomes" id="UP001153269"/>
    </source>
</evidence>
<keyword evidence="2" id="KW-1185">Reference proteome</keyword>